<keyword evidence="5" id="KW-0325">Glycoprotein</keyword>
<evidence type="ECO:0000256" key="5">
    <source>
        <dbReference type="ARBA" id="ARBA00023180"/>
    </source>
</evidence>
<proteinExistence type="predicted"/>
<organism evidence="11 12">
    <name type="scientific">Varroa destructor</name>
    <name type="common">Honeybee mite</name>
    <dbReference type="NCBI Taxonomy" id="109461"/>
    <lineage>
        <taxon>Eukaryota</taxon>
        <taxon>Metazoa</taxon>
        <taxon>Ecdysozoa</taxon>
        <taxon>Arthropoda</taxon>
        <taxon>Chelicerata</taxon>
        <taxon>Arachnida</taxon>
        <taxon>Acari</taxon>
        <taxon>Parasitiformes</taxon>
        <taxon>Mesostigmata</taxon>
        <taxon>Gamasina</taxon>
        <taxon>Dermanyssoidea</taxon>
        <taxon>Varroidae</taxon>
        <taxon>Varroa</taxon>
    </lineage>
</organism>
<dbReference type="RefSeq" id="XP_022672853.1">
    <property type="nucleotide sequence ID" value="XM_022817118.1"/>
</dbReference>
<feature type="signal peptide" evidence="8">
    <location>
        <begin position="1"/>
        <end position="21"/>
    </location>
</feature>
<evidence type="ECO:0000256" key="6">
    <source>
        <dbReference type="SAM" id="MobiDB-lite"/>
    </source>
</evidence>
<feature type="domain" description="EGF-like calcium-binding" evidence="9">
    <location>
        <begin position="194"/>
        <end position="236"/>
    </location>
</feature>
<evidence type="ECO:0000256" key="3">
    <source>
        <dbReference type="ARBA" id="ARBA00022737"/>
    </source>
</evidence>
<dbReference type="KEGG" id="vde:111255303"/>
<dbReference type="PROSITE" id="PS01187">
    <property type="entry name" value="EGF_CA"/>
    <property type="match status" value="1"/>
</dbReference>
<dbReference type="FunFam" id="2.10.25.10:FF:000005">
    <property type="entry name" value="Fibrillin 2"/>
    <property type="match status" value="1"/>
</dbReference>
<protein>
    <submittedName>
        <fullName evidence="11">Uncharacterized protein</fullName>
    </submittedName>
</protein>
<keyword evidence="7" id="KW-1133">Transmembrane helix</keyword>
<dbReference type="GeneID" id="111255303"/>
<sequence>MWTRSLGRWPVVIFFVPGVLSAISARRVARIRICVTGKGCHCSKPTECFDFTRERRGICNMETHSCFYCLYGYHLEANYSTEFYTGHMPLCKRSDTCEVQRDYSGKELEVECVDDYCVREGYITNEECICEDGFVMKKMWDGRRRCTDSNECESTLDNECHPLHCINTEGGHRCGCRSGFRLVRGSYGRKHCEEIDECKEVIGLCPQACRNLPGTFNCTCHPGYTPTYERGKLICVDVDECQIDACPPLMTCYNNIGSYRCSMPLQAPQTAVSWATLLIPLVAIGIVVGLVFKNRQLQKEVFRRSSEKLLEKGQDRYQTPPAPRSSIEEEKQLREIANIMSDSSKQ</sequence>
<keyword evidence="7" id="KW-0812">Transmembrane</keyword>
<keyword evidence="7" id="KW-0472">Membrane</keyword>
<dbReference type="OrthoDB" id="6490838at2759"/>
<evidence type="ECO:0000256" key="2">
    <source>
        <dbReference type="ARBA" id="ARBA00022729"/>
    </source>
</evidence>
<dbReference type="PANTHER" id="PTHR24034:SF89">
    <property type="entry name" value="COMPLEMENT COMPONENT C1Q RECEPTOR"/>
    <property type="match status" value="1"/>
</dbReference>
<feature type="transmembrane region" description="Helical" evidence="7">
    <location>
        <begin position="271"/>
        <end position="292"/>
    </location>
</feature>
<evidence type="ECO:0000313" key="11">
    <source>
        <dbReference type="EnsemblMetazoa" id="XP_022672853"/>
    </source>
</evidence>
<keyword evidence="4" id="KW-1015">Disulfide bond</keyword>
<name>A0A7M7KZD6_VARDE</name>
<evidence type="ECO:0000256" key="8">
    <source>
        <dbReference type="SAM" id="SignalP"/>
    </source>
</evidence>
<evidence type="ECO:0000256" key="4">
    <source>
        <dbReference type="ARBA" id="ARBA00023157"/>
    </source>
</evidence>
<dbReference type="CDD" id="cd00054">
    <property type="entry name" value="EGF_CA"/>
    <property type="match status" value="1"/>
</dbReference>
<dbReference type="GO" id="GO:0005509">
    <property type="term" value="F:calcium ion binding"/>
    <property type="evidence" value="ECO:0007669"/>
    <property type="project" value="InterPro"/>
</dbReference>
<dbReference type="SMART" id="SM00181">
    <property type="entry name" value="EGF"/>
    <property type="match status" value="3"/>
</dbReference>
<keyword evidence="1" id="KW-0245">EGF-like domain</keyword>
<keyword evidence="12" id="KW-1185">Reference proteome</keyword>
<dbReference type="InterPro" id="IPR000742">
    <property type="entry name" value="EGF"/>
</dbReference>
<evidence type="ECO:0000259" key="10">
    <source>
        <dbReference type="SMART" id="SM00181"/>
    </source>
</evidence>
<dbReference type="InParanoid" id="A0A7M7KZD6"/>
<dbReference type="PANTHER" id="PTHR24034">
    <property type="entry name" value="EGF-LIKE DOMAIN-CONTAINING PROTEIN"/>
    <property type="match status" value="1"/>
</dbReference>
<feature type="chain" id="PRO_5029586936" evidence="8">
    <location>
        <begin position="22"/>
        <end position="346"/>
    </location>
</feature>
<dbReference type="SUPFAM" id="SSF57184">
    <property type="entry name" value="Growth factor receptor domain"/>
    <property type="match status" value="1"/>
</dbReference>
<dbReference type="InterPro" id="IPR050751">
    <property type="entry name" value="ECM_structural_protein"/>
</dbReference>
<dbReference type="Gene3D" id="2.10.25.10">
    <property type="entry name" value="Laminin"/>
    <property type="match status" value="3"/>
</dbReference>
<keyword evidence="2 8" id="KW-0732">Signal</keyword>
<dbReference type="InterPro" id="IPR018097">
    <property type="entry name" value="EGF_Ca-bd_CS"/>
</dbReference>
<feature type="region of interest" description="Disordered" evidence="6">
    <location>
        <begin position="310"/>
        <end position="330"/>
    </location>
</feature>
<feature type="domain" description="EGF-like calcium-binding" evidence="9">
    <location>
        <begin position="148"/>
        <end position="193"/>
    </location>
</feature>
<dbReference type="SMART" id="SM00179">
    <property type="entry name" value="EGF_CA"/>
    <property type="match status" value="3"/>
</dbReference>
<evidence type="ECO:0000259" key="9">
    <source>
        <dbReference type="SMART" id="SM00179"/>
    </source>
</evidence>
<feature type="domain" description="EGF-like" evidence="10">
    <location>
        <begin position="111"/>
        <end position="147"/>
    </location>
</feature>
<accession>A0A7M7KZD6</accession>
<evidence type="ECO:0000313" key="12">
    <source>
        <dbReference type="Proteomes" id="UP000594260"/>
    </source>
</evidence>
<dbReference type="InterPro" id="IPR001881">
    <property type="entry name" value="EGF-like_Ca-bd_dom"/>
</dbReference>
<keyword evidence="3" id="KW-0677">Repeat</keyword>
<dbReference type="InterPro" id="IPR049883">
    <property type="entry name" value="NOTCH1_EGF-like"/>
</dbReference>
<evidence type="ECO:0000256" key="7">
    <source>
        <dbReference type="SAM" id="Phobius"/>
    </source>
</evidence>
<feature type="domain" description="EGF-like calcium-binding" evidence="9">
    <location>
        <begin position="237"/>
        <end position="272"/>
    </location>
</feature>
<dbReference type="Proteomes" id="UP000594260">
    <property type="component" value="Unplaced"/>
</dbReference>
<dbReference type="Pfam" id="PF07645">
    <property type="entry name" value="EGF_CA"/>
    <property type="match status" value="3"/>
</dbReference>
<dbReference type="InterPro" id="IPR009030">
    <property type="entry name" value="Growth_fac_rcpt_cys_sf"/>
</dbReference>
<evidence type="ECO:0000256" key="1">
    <source>
        <dbReference type="ARBA" id="ARBA00022536"/>
    </source>
</evidence>
<feature type="domain" description="EGF-like" evidence="10">
    <location>
        <begin position="151"/>
        <end position="193"/>
    </location>
</feature>
<feature type="domain" description="EGF-like" evidence="10">
    <location>
        <begin position="197"/>
        <end position="236"/>
    </location>
</feature>
<dbReference type="EnsemblMetazoa" id="XM_022817118">
    <property type="protein sequence ID" value="XP_022672853"/>
    <property type="gene ID" value="LOC111255303"/>
</dbReference>
<reference evidence="11" key="1">
    <citation type="submission" date="2021-01" db="UniProtKB">
        <authorList>
            <consortium name="EnsemblMetazoa"/>
        </authorList>
    </citation>
    <scope>IDENTIFICATION</scope>
</reference>
<dbReference type="AlphaFoldDB" id="A0A7M7KZD6"/>